<feature type="domain" description="HTH tetR-type" evidence="6">
    <location>
        <begin position="20"/>
        <end position="80"/>
    </location>
</feature>
<evidence type="ECO:0000256" key="5">
    <source>
        <dbReference type="SAM" id="MobiDB-lite"/>
    </source>
</evidence>
<gene>
    <name evidence="7" type="ORF">HW532_06860</name>
</gene>
<dbReference type="AlphaFoldDB" id="A0A7S8C344"/>
<keyword evidence="8" id="KW-1185">Reference proteome</keyword>
<dbReference type="EMBL" id="CP058214">
    <property type="protein sequence ID" value="QPC42452.1"/>
    <property type="molecule type" value="Genomic_DNA"/>
</dbReference>
<evidence type="ECO:0000313" key="7">
    <source>
        <dbReference type="EMBL" id="QPC42452.1"/>
    </source>
</evidence>
<evidence type="ECO:0000256" key="4">
    <source>
        <dbReference type="PROSITE-ProRule" id="PRU00335"/>
    </source>
</evidence>
<evidence type="ECO:0000259" key="6">
    <source>
        <dbReference type="PROSITE" id="PS50977"/>
    </source>
</evidence>
<dbReference type="PROSITE" id="PS01081">
    <property type="entry name" value="HTH_TETR_1"/>
    <property type="match status" value="1"/>
</dbReference>
<dbReference type="PROSITE" id="PS50977">
    <property type="entry name" value="HTH_TETR_2"/>
    <property type="match status" value="1"/>
</dbReference>
<keyword evidence="1" id="KW-0805">Transcription regulation</keyword>
<dbReference type="GO" id="GO:0003700">
    <property type="term" value="F:DNA-binding transcription factor activity"/>
    <property type="evidence" value="ECO:0007669"/>
    <property type="project" value="TreeGrafter"/>
</dbReference>
<dbReference type="InterPro" id="IPR036271">
    <property type="entry name" value="Tet_transcr_reg_TetR-rel_C_sf"/>
</dbReference>
<dbReference type="PRINTS" id="PR00455">
    <property type="entry name" value="HTHTETR"/>
</dbReference>
<dbReference type="InterPro" id="IPR050109">
    <property type="entry name" value="HTH-type_TetR-like_transc_reg"/>
</dbReference>
<evidence type="ECO:0000256" key="1">
    <source>
        <dbReference type="ARBA" id="ARBA00023015"/>
    </source>
</evidence>
<feature type="DNA-binding region" description="H-T-H motif" evidence="4">
    <location>
        <begin position="43"/>
        <end position="62"/>
    </location>
</feature>
<dbReference type="SUPFAM" id="SSF46689">
    <property type="entry name" value="Homeodomain-like"/>
    <property type="match status" value="1"/>
</dbReference>
<dbReference type="Pfam" id="PF00440">
    <property type="entry name" value="TetR_N"/>
    <property type="match status" value="1"/>
</dbReference>
<dbReference type="Pfam" id="PF14246">
    <property type="entry name" value="TetR_C_7"/>
    <property type="match status" value="1"/>
</dbReference>
<dbReference type="InterPro" id="IPR001647">
    <property type="entry name" value="HTH_TetR"/>
</dbReference>
<keyword evidence="2 4" id="KW-0238">DNA-binding</keyword>
<dbReference type="Gene3D" id="1.10.357.10">
    <property type="entry name" value="Tetracycline Repressor, domain 2"/>
    <property type="match status" value="1"/>
</dbReference>
<dbReference type="PANTHER" id="PTHR30055">
    <property type="entry name" value="HTH-TYPE TRANSCRIPTIONAL REGULATOR RUTR"/>
    <property type="match status" value="1"/>
</dbReference>
<accession>A0A7S8C344</accession>
<dbReference type="SUPFAM" id="SSF48498">
    <property type="entry name" value="Tetracyclin repressor-like, C-terminal domain"/>
    <property type="match status" value="1"/>
</dbReference>
<dbReference type="PANTHER" id="PTHR30055:SF146">
    <property type="entry name" value="HTH-TYPE TRANSCRIPTIONAL DUAL REGULATOR CECR"/>
    <property type="match status" value="1"/>
</dbReference>
<evidence type="ECO:0000256" key="2">
    <source>
        <dbReference type="ARBA" id="ARBA00023125"/>
    </source>
</evidence>
<proteinExistence type="predicted"/>
<organism evidence="7 8">
    <name type="scientific">Kaustia mangrovi</name>
    <dbReference type="NCBI Taxonomy" id="2593653"/>
    <lineage>
        <taxon>Bacteria</taxon>
        <taxon>Pseudomonadati</taxon>
        <taxon>Pseudomonadota</taxon>
        <taxon>Alphaproteobacteria</taxon>
        <taxon>Hyphomicrobiales</taxon>
        <taxon>Parvibaculaceae</taxon>
        <taxon>Kaustia</taxon>
    </lineage>
</organism>
<keyword evidence="3" id="KW-0804">Transcription</keyword>
<protein>
    <submittedName>
        <fullName evidence="7">TetR/AcrR family transcriptional regulator</fullName>
    </submittedName>
</protein>
<dbReference type="InterPro" id="IPR023772">
    <property type="entry name" value="DNA-bd_HTH_TetR-type_CS"/>
</dbReference>
<dbReference type="FunFam" id="1.10.10.60:FF:000141">
    <property type="entry name" value="TetR family transcriptional regulator"/>
    <property type="match status" value="1"/>
</dbReference>
<dbReference type="InterPro" id="IPR009057">
    <property type="entry name" value="Homeodomain-like_sf"/>
</dbReference>
<dbReference type="Proteomes" id="UP000593594">
    <property type="component" value="Chromosome"/>
</dbReference>
<reference evidence="7 8" key="1">
    <citation type="submission" date="2020-06" db="EMBL/GenBank/DDBJ databases">
        <title>Genome sequence of 2 isolates from Red Sea Mangroves.</title>
        <authorList>
            <person name="Sefrji F."/>
            <person name="Michoud G."/>
            <person name="Merlino G."/>
            <person name="Daffonchio D."/>
        </authorList>
    </citation>
    <scope>NUCLEOTIDE SEQUENCE [LARGE SCALE GENOMIC DNA]</scope>
    <source>
        <strain evidence="7 8">R1DC25</strain>
    </source>
</reference>
<dbReference type="Gene3D" id="1.10.10.60">
    <property type="entry name" value="Homeodomain-like"/>
    <property type="match status" value="1"/>
</dbReference>
<sequence length="222" mass="24437">MSDPTPRPDTATADRQTREPPKKLEILNGARRVFRAEGFAGASMGQIAQAAGVSKGTLYVYFDSKEDLFRELVVADKRDTAERLSHLEEDGIDVDRALQRFGESFVAMLTAPEHIALIRMVIGAADKLPDAGRAFYEVGPAYGIKRLAAYLERQVEAGKLAIDEDMERAAAQFLNLCQGDLAKSRLFCGGEQPGPEEIKATVESAVRLFMRAYQPRNTRAEG</sequence>
<dbReference type="KEGG" id="kmn:HW532_06860"/>
<dbReference type="RefSeq" id="WP_213163684.1">
    <property type="nucleotide sequence ID" value="NZ_CP058214.1"/>
</dbReference>
<feature type="region of interest" description="Disordered" evidence="5">
    <location>
        <begin position="1"/>
        <end position="22"/>
    </location>
</feature>
<dbReference type="GO" id="GO:0000976">
    <property type="term" value="F:transcription cis-regulatory region binding"/>
    <property type="evidence" value="ECO:0007669"/>
    <property type="project" value="TreeGrafter"/>
</dbReference>
<name>A0A7S8C344_9HYPH</name>
<dbReference type="InterPro" id="IPR039536">
    <property type="entry name" value="TetR_C_Proteobacteria"/>
</dbReference>
<evidence type="ECO:0000256" key="3">
    <source>
        <dbReference type="ARBA" id="ARBA00023163"/>
    </source>
</evidence>
<evidence type="ECO:0000313" key="8">
    <source>
        <dbReference type="Proteomes" id="UP000593594"/>
    </source>
</evidence>